<feature type="domain" description="Pseudouridine synthase I TruA alpha/beta" evidence="6">
    <location>
        <begin position="144"/>
        <end position="245"/>
    </location>
</feature>
<dbReference type="InterPro" id="IPR020095">
    <property type="entry name" value="PsdUridine_synth_TruA_C"/>
</dbReference>
<dbReference type="InterPro" id="IPR020103">
    <property type="entry name" value="PsdUridine_synth_cat_dom_sf"/>
</dbReference>
<dbReference type="CDD" id="cd02570">
    <property type="entry name" value="PseudoU_synth_EcTruA"/>
    <property type="match status" value="1"/>
</dbReference>
<dbReference type="InterPro" id="IPR020097">
    <property type="entry name" value="PsdUridine_synth_TruA_a/b_dom"/>
</dbReference>
<evidence type="ECO:0000256" key="1">
    <source>
        <dbReference type="ARBA" id="ARBA00009375"/>
    </source>
</evidence>
<dbReference type="SUPFAM" id="SSF55120">
    <property type="entry name" value="Pseudouridine synthase"/>
    <property type="match status" value="1"/>
</dbReference>
<keyword evidence="8" id="KW-1185">Reference proteome</keyword>
<proteinExistence type="inferred from homology"/>
<dbReference type="EMBL" id="JBHMAF010000018">
    <property type="protein sequence ID" value="MFB9757939.1"/>
    <property type="molecule type" value="Genomic_DNA"/>
</dbReference>
<keyword evidence="2 4" id="KW-0819">tRNA processing</keyword>
<sequence>MKRMKCIISYDGTGFFGYQIQPGKRTVQQEIEAVLKRMHKGEEVRIYASGRTDAGVHAQGQVIHFDTPLEIAQERWIAALNTQLPEDIAVHHAEAVSPKFHARYDVVSKEYRYRVMLGRGKNVFLRHYAHFYPYSLNIEAIEAAIQHLKGTHDFTSFCSAKTEIEDKVRTIYEIDVQQQGEEIIFRFIGNGFLYNMVRIMVGTLLDVGQGKLHADEIPSILKQMDRRSAGKTAPGHGLYLWQVNY</sequence>
<keyword evidence="3 4" id="KW-0413">Isomerase</keyword>
<reference evidence="7 8" key="1">
    <citation type="submission" date="2024-09" db="EMBL/GenBank/DDBJ databases">
        <authorList>
            <person name="Sun Q."/>
            <person name="Mori K."/>
        </authorList>
    </citation>
    <scope>NUCLEOTIDE SEQUENCE [LARGE SCALE GENOMIC DNA]</scope>
    <source>
        <strain evidence="7 8">JCM 11201</strain>
    </source>
</reference>
<evidence type="ECO:0000256" key="2">
    <source>
        <dbReference type="ARBA" id="ARBA00022694"/>
    </source>
</evidence>
<comment type="caution">
    <text evidence="7">The sequence shown here is derived from an EMBL/GenBank/DDBJ whole genome shotgun (WGS) entry which is preliminary data.</text>
</comment>
<dbReference type="NCBIfam" id="TIGR00071">
    <property type="entry name" value="hisT_truA"/>
    <property type="match status" value="1"/>
</dbReference>
<feature type="active site" description="Nucleophile" evidence="4">
    <location>
        <position position="53"/>
    </location>
</feature>
<feature type="binding site" evidence="4">
    <location>
        <position position="111"/>
    </location>
    <ligand>
        <name>substrate</name>
    </ligand>
</feature>
<evidence type="ECO:0000256" key="5">
    <source>
        <dbReference type="RuleBase" id="RU003792"/>
    </source>
</evidence>
<dbReference type="PIRSF" id="PIRSF001430">
    <property type="entry name" value="tRNA_psdUrid_synth"/>
    <property type="match status" value="1"/>
</dbReference>
<accession>A0ABV5WBH7</accession>
<evidence type="ECO:0000256" key="3">
    <source>
        <dbReference type="ARBA" id="ARBA00023235"/>
    </source>
</evidence>
<comment type="similarity">
    <text evidence="1 4 5">Belongs to the tRNA pseudouridine synthase TruA family.</text>
</comment>
<gene>
    <name evidence="4 7" type="primary">truA</name>
    <name evidence="7" type="ORF">ACFFMS_05210</name>
</gene>
<dbReference type="Proteomes" id="UP001589609">
    <property type="component" value="Unassembled WGS sequence"/>
</dbReference>
<dbReference type="GO" id="GO:0160147">
    <property type="term" value="F:tRNA pseudouridine(38-40) synthase activity"/>
    <property type="evidence" value="ECO:0007669"/>
    <property type="project" value="UniProtKB-EC"/>
</dbReference>
<dbReference type="RefSeq" id="WP_129730387.1">
    <property type="nucleotide sequence ID" value="NZ_JBHMAF010000018.1"/>
</dbReference>
<comment type="subunit">
    <text evidence="4">Homodimer.</text>
</comment>
<evidence type="ECO:0000313" key="7">
    <source>
        <dbReference type="EMBL" id="MFB9757939.1"/>
    </source>
</evidence>
<comment type="caution">
    <text evidence="4">Lacks conserved residue(s) required for the propagation of feature annotation.</text>
</comment>
<evidence type="ECO:0000259" key="6">
    <source>
        <dbReference type="Pfam" id="PF01416"/>
    </source>
</evidence>
<feature type="domain" description="Pseudouridine synthase I TruA alpha/beta" evidence="6">
    <location>
        <begin position="8"/>
        <end position="105"/>
    </location>
</feature>
<comment type="function">
    <text evidence="4">Formation of pseudouridine at positions 38, 39 and 40 in the anticodon stem and loop of transfer RNAs.</text>
</comment>
<comment type="catalytic activity">
    <reaction evidence="4 5">
        <text>uridine(38/39/40) in tRNA = pseudouridine(38/39/40) in tRNA</text>
        <dbReference type="Rhea" id="RHEA:22376"/>
        <dbReference type="Rhea" id="RHEA-COMP:10085"/>
        <dbReference type="Rhea" id="RHEA-COMP:10087"/>
        <dbReference type="ChEBI" id="CHEBI:65314"/>
        <dbReference type="ChEBI" id="CHEBI:65315"/>
        <dbReference type="EC" id="5.4.99.12"/>
    </reaction>
</comment>
<dbReference type="InterPro" id="IPR001406">
    <property type="entry name" value="PsdUridine_synth_TruA"/>
</dbReference>
<evidence type="ECO:0000256" key="4">
    <source>
        <dbReference type="HAMAP-Rule" id="MF_00171"/>
    </source>
</evidence>
<organism evidence="7 8">
    <name type="scientific">Ectobacillus funiculus</name>
    <dbReference type="NCBI Taxonomy" id="137993"/>
    <lineage>
        <taxon>Bacteria</taxon>
        <taxon>Bacillati</taxon>
        <taxon>Bacillota</taxon>
        <taxon>Bacilli</taxon>
        <taxon>Bacillales</taxon>
        <taxon>Bacillaceae</taxon>
        <taxon>Ectobacillus</taxon>
    </lineage>
</organism>
<dbReference type="Gene3D" id="3.30.70.660">
    <property type="entry name" value="Pseudouridine synthase I, catalytic domain, C-terminal subdomain"/>
    <property type="match status" value="1"/>
</dbReference>
<evidence type="ECO:0000313" key="8">
    <source>
        <dbReference type="Proteomes" id="UP001589609"/>
    </source>
</evidence>
<dbReference type="EC" id="5.4.99.12" evidence="4"/>
<dbReference type="Gene3D" id="3.30.70.580">
    <property type="entry name" value="Pseudouridine synthase I, catalytic domain, N-terminal subdomain"/>
    <property type="match status" value="1"/>
</dbReference>
<name>A0ABV5WBH7_9BACI</name>
<dbReference type="InterPro" id="IPR020094">
    <property type="entry name" value="TruA/RsuA/RluB/E/F_N"/>
</dbReference>
<dbReference type="Pfam" id="PF01416">
    <property type="entry name" value="PseudoU_synth_1"/>
    <property type="match status" value="2"/>
</dbReference>
<dbReference type="PANTHER" id="PTHR11142">
    <property type="entry name" value="PSEUDOURIDYLATE SYNTHASE"/>
    <property type="match status" value="1"/>
</dbReference>
<dbReference type="HAMAP" id="MF_00171">
    <property type="entry name" value="TruA"/>
    <property type="match status" value="1"/>
</dbReference>
<protein>
    <recommendedName>
        <fullName evidence="4">tRNA pseudouridine synthase A</fullName>
        <ecNumber evidence="4">5.4.99.12</ecNumber>
    </recommendedName>
    <alternativeName>
        <fullName evidence="4">tRNA pseudouridine(38-40) synthase</fullName>
    </alternativeName>
    <alternativeName>
        <fullName evidence="4">tRNA pseudouridylate synthase I</fullName>
    </alternativeName>
    <alternativeName>
        <fullName evidence="4">tRNA-uridine isomerase I</fullName>
    </alternativeName>
</protein>
<dbReference type="PANTHER" id="PTHR11142:SF0">
    <property type="entry name" value="TRNA PSEUDOURIDINE SYNTHASE-LIKE 1"/>
    <property type="match status" value="1"/>
</dbReference>